<evidence type="ECO:0000313" key="1">
    <source>
        <dbReference type="EMBL" id="KAB1443578.1"/>
    </source>
</evidence>
<accession>A0A6N6N792</accession>
<keyword evidence="2" id="KW-1185">Reference proteome</keyword>
<dbReference type="EMBL" id="WAIE01000001">
    <property type="protein sequence ID" value="KAB1443578.1"/>
    <property type="molecule type" value="Genomic_DNA"/>
</dbReference>
<evidence type="ECO:0000313" key="2">
    <source>
        <dbReference type="Proteomes" id="UP000438699"/>
    </source>
</evidence>
<evidence type="ECO:0008006" key="3">
    <source>
        <dbReference type="Google" id="ProtNLM"/>
    </source>
</evidence>
<reference evidence="1 2" key="1">
    <citation type="journal article" date="2017" name="Int. J. Syst. Evol. Microbiol.">
        <title>Desulfovibrio senegalensis sp. nov., a mesophilic sulfate reducer isolated from marine sediment.</title>
        <authorList>
            <person name="Thioye A."/>
            <person name="Gam Z.B.A."/>
            <person name="Mbengue M."/>
            <person name="Cayol J.L."/>
            <person name="Joseph-Bartoli M."/>
            <person name="Toure-Kane C."/>
            <person name="Labat M."/>
        </authorList>
    </citation>
    <scope>NUCLEOTIDE SEQUENCE [LARGE SCALE GENOMIC DNA]</scope>
    <source>
        <strain evidence="1 2">DSM 101509</strain>
    </source>
</reference>
<dbReference type="Proteomes" id="UP000438699">
    <property type="component" value="Unassembled WGS sequence"/>
</dbReference>
<dbReference type="AlphaFoldDB" id="A0A6N6N792"/>
<comment type="caution">
    <text evidence="1">The sequence shown here is derived from an EMBL/GenBank/DDBJ whole genome shotgun (WGS) entry which is preliminary data.</text>
</comment>
<name>A0A6N6N792_9BACT</name>
<dbReference type="RefSeq" id="WP_151149950.1">
    <property type="nucleotide sequence ID" value="NZ_WAIE01000001.1"/>
</dbReference>
<organism evidence="1 2">
    <name type="scientific">Pseudodesulfovibrio senegalensis</name>
    <dbReference type="NCBI Taxonomy" id="1721087"/>
    <lineage>
        <taxon>Bacteria</taxon>
        <taxon>Pseudomonadati</taxon>
        <taxon>Thermodesulfobacteriota</taxon>
        <taxon>Desulfovibrionia</taxon>
        <taxon>Desulfovibrionales</taxon>
        <taxon>Desulfovibrionaceae</taxon>
    </lineage>
</organism>
<sequence>MQRKAIILILLTFLLIGFAGFGCAGQHDQAMYSLSVELNKLTTAAEGYEHYMKPDPGMSDEEFLKNATEHDPGLLKPFESYKLNVERQDGHVSILVCTPDGHQALLQDVGCTNQFDQHLWQSEPAIPCESVQDGFSVCGAN</sequence>
<protein>
    <recommendedName>
        <fullName evidence="3">Pilin</fullName>
    </recommendedName>
</protein>
<proteinExistence type="predicted"/>
<dbReference type="PROSITE" id="PS51257">
    <property type="entry name" value="PROKAR_LIPOPROTEIN"/>
    <property type="match status" value="1"/>
</dbReference>
<gene>
    <name evidence="1" type="ORF">F8A88_04855</name>
</gene>
<dbReference type="OrthoDB" id="5570136at2"/>